<dbReference type="RefSeq" id="WP_175172409.1">
    <property type="nucleotide sequence ID" value="NZ_CADIJX010000001.1"/>
</dbReference>
<evidence type="ECO:0000313" key="1">
    <source>
        <dbReference type="EMBL" id="CAB3624585.1"/>
    </source>
</evidence>
<evidence type="ECO:0008006" key="3">
    <source>
        <dbReference type="Google" id="ProtNLM"/>
    </source>
</evidence>
<accession>A0A6S6Z190</accession>
<dbReference type="EMBL" id="CADIJX010000001">
    <property type="protein sequence ID" value="CAB3624585.1"/>
    <property type="molecule type" value="Genomic_DNA"/>
</dbReference>
<proteinExistence type="predicted"/>
<name>A0A6S6Z190_9BURK</name>
<evidence type="ECO:0000313" key="2">
    <source>
        <dbReference type="Proteomes" id="UP000494108"/>
    </source>
</evidence>
<gene>
    <name evidence="1" type="ORF">LMG3431_00038</name>
</gene>
<protein>
    <recommendedName>
        <fullName evidence="3">Helix-turn-helix transcriptional regulator</fullName>
    </recommendedName>
</protein>
<dbReference type="Proteomes" id="UP000494108">
    <property type="component" value="Unassembled WGS sequence"/>
</dbReference>
<reference evidence="1 2" key="1">
    <citation type="submission" date="2020-04" db="EMBL/GenBank/DDBJ databases">
        <authorList>
            <person name="De Canck E."/>
        </authorList>
    </citation>
    <scope>NUCLEOTIDE SEQUENCE [LARGE SCALE GENOMIC DNA]</scope>
    <source>
        <strain evidence="1 2">LMG 3431</strain>
    </source>
</reference>
<sequence>MNQDPMVALYTARLCNVRALAAKEGGPVALADKLGFDQAWMSQLIGKNPSRNITERTARKIETTMALPIGSLDLIRASV</sequence>
<keyword evidence="2" id="KW-1185">Reference proteome</keyword>
<dbReference type="AlphaFoldDB" id="A0A6S6Z190"/>
<organism evidence="1 2">
    <name type="scientific">Achromobacter pestifer</name>
    <dbReference type="NCBI Taxonomy" id="1353889"/>
    <lineage>
        <taxon>Bacteria</taxon>
        <taxon>Pseudomonadati</taxon>
        <taxon>Pseudomonadota</taxon>
        <taxon>Betaproteobacteria</taxon>
        <taxon>Burkholderiales</taxon>
        <taxon>Alcaligenaceae</taxon>
        <taxon>Achromobacter</taxon>
    </lineage>
</organism>